<proteinExistence type="predicted"/>
<dbReference type="AlphaFoldDB" id="X1J5W0"/>
<name>X1J5W0_9ZZZZ</name>
<reference evidence="1" key="1">
    <citation type="journal article" date="2014" name="Front. Microbiol.">
        <title>High frequency of phylogenetically diverse reductive dehalogenase-homologous genes in deep subseafloor sedimentary metagenomes.</title>
        <authorList>
            <person name="Kawai M."/>
            <person name="Futagami T."/>
            <person name="Toyoda A."/>
            <person name="Takaki Y."/>
            <person name="Nishi S."/>
            <person name="Hori S."/>
            <person name="Arai W."/>
            <person name="Tsubouchi T."/>
            <person name="Morono Y."/>
            <person name="Uchiyama I."/>
            <person name="Ito T."/>
            <person name="Fujiyama A."/>
            <person name="Inagaki F."/>
            <person name="Takami H."/>
        </authorList>
    </citation>
    <scope>NUCLEOTIDE SEQUENCE</scope>
    <source>
        <strain evidence="1">Expedition CK06-06</strain>
    </source>
</reference>
<dbReference type="EMBL" id="BARU01042941">
    <property type="protein sequence ID" value="GAH76905.1"/>
    <property type="molecule type" value="Genomic_DNA"/>
</dbReference>
<accession>X1J5W0</accession>
<sequence length="49" mass="5459">MTSKQILIFSSVTEIEGSEEAILFKKILKSAQEKEVYNIGEFGIGLNPK</sequence>
<gene>
    <name evidence="1" type="ORF">S03H2_65857</name>
</gene>
<evidence type="ECO:0000313" key="1">
    <source>
        <dbReference type="EMBL" id="GAH76905.1"/>
    </source>
</evidence>
<comment type="caution">
    <text evidence="1">The sequence shown here is derived from an EMBL/GenBank/DDBJ whole genome shotgun (WGS) entry which is preliminary data.</text>
</comment>
<protein>
    <submittedName>
        <fullName evidence="1">Uncharacterized protein</fullName>
    </submittedName>
</protein>
<feature type="non-terminal residue" evidence="1">
    <location>
        <position position="49"/>
    </location>
</feature>
<organism evidence="1">
    <name type="scientific">marine sediment metagenome</name>
    <dbReference type="NCBI Taxonomy" id="412755"/>
    <lineage>
        <taxon>unclassified sequences</taxon>
        <taxon>metagenomes</taxon>
        <taxon>ecological metagenomes</taxon>
    </lineage>
</organism>